<proteinExistence type="predicted"/>
<gene>
    <name evidence="1" type="ORF">M422DRAFT_260683</name>
</gene>
<evidence type="ECO:0000313" key="1">
    <source>
        <dbReference type="EMBL" id="KIJ36823.1"/>
    </source>
</evidence>
<protein>
    <submittedName>
        <fullName evidence="1">Uncharacterized protein</fullName>
    </submittedName>
</protein>
<dbReference type="AlphaFoldDB" id="A0A0C9U1Z7"/>
<organism evidence="1 2">
    <name type="scientific">Sphaerobolus stellatus (strain SS14)</name>
    <dbReference type="NCBI Taxonomy" id="990650"/>
    <lineage>
        <taxon>Eukaryota</taxon>
        <taxon>Fungi</taxon>
        <taxon>Dikarya</taxon>
        <taxon>Basidiomycota</taxon>
        <taxon>Agaricomycotina</taxon>
        <taxon>Agaricomycetes</taxon>
        <taxon>Phallomycetidae</taxon>
        <taxon>Geastrales</taxon>
        <taxon>Sphaerobolaceae</taxon>
        <taxon>Sphaerobolus</taxon>
    </lineage>
</organism>
<accession>A0A0C9U1Z7</accession>
<dbReference type="Proteomes" id="UP000054279">
    <property type="component" value="Unassembled WGS sequence"/>
</dbReference>
<dbReference type="HOGENOM" id="CLU_1518806_0_0_1"/>
<keyword evidence="2" id="KW-1185">Reference proteome</keyword>
<dbReference type="EMBL" id="KN837174">
    <property type="protein sequence ID" value="KIJ36823.1"/>
    <property type="molecule type" value="Genomic_DNA"/>
</dbReference>
<name>A0A0C9U1Z7_SPHS4</name>
<reference evidence="1 2" key="1">
    <citation type="submission" date="2014-06" db="EMBL/GenBank/DDBJ databases">
        <title>Evolutionary Origins and Diversification of the Mycorrhizal Mutualists.</title>
        <authorList>
            <consortium name="DOE Joint Genome Institute"/>
            <consortium name="Mycorrhizal Genomics Consortium"/>
            <person name="Kohler A."/>
            <person name="Kuo A."/>
            <person name="Nagy L.G."/>
            <person name="Floudas D."/>
            <person name="Copeland A."/>
            <person name="Barry K.W."/>
            <person name="Cichocki N."/>
            <person name="Veneault-Fourrey C."/>
            <person name="LaButti K."/>
            <person name="Lindquist E.A."/>
            <person name="Lipzen A."/>
            <person name="Lundell T."/>
            <person name="Morin E."/>
            <person name="Murat C."/>
            <person name="Riley R."/>
            <person name="Ohm R."/>
            <person name="Sun H."/>
            <person name="Tunlid A."/>
            <person name="Henrissat B."/>
            <person name="Grigoriev I.V."/>
            <person name="Hibbett D.S."/>
            <person name="Martin F."/>
        </authorList>
    </citation>
    <scope>NUCLEOTIDE SEQUENCE [LARGE SCALE GENOMIC DNA]</scope>
    <source>
        <strain evidence="1 2">SS14</strain>
    </source>
</reference>
<evidence type="ECO:0000313" key="2">
    <source>
        <dbReference type="Proteomes" id="UP000054279"/>
    </source>
</evidence>
<sequence>MLDTVLDALLGAIVVKAFVEELEPWRNDQVVEFVKASGGKNRRLRSLEGGGDKLVVWAGRIPRNKRRAAVRFSLDPTSGACDSTSDNVTSLDVAEALYARRRSRSSRQCHLRRDRRQRGLGALHCPMPVQHRTRAKVIEGRRKASLRPPTPISHSLAAINANGTVSPSHISYANNTY</sequence>